<proteinExistence type="predicted"/>
<dbReference type="RefSeq" id="WP_128947431.1">
    <property type="nucleotide sequence ID" value="NZ_LBJM01000197.1"/>
</dbReference>
<name>A0A4Q0RXR7_9BRAD</name>
<evidence type="ECO:0000313" key="1">
    <source>
        <dbReference type="EMBL" id="RXH24320.1"/>
    </source>
</evidence>
<sequence length="79" mass="9007">MPYYSFDLVIGEEYKNQDGLILENIEVAADRADQLAAELSIVHPELKAKGCAIRVTSAENAEVYRRPLDPIPLWVRRQH</sequence>
<accession>A0A4Q0RXR7</accession>
<reference evidence="1 2" key="1">
    <citation type="submission" date="2015-04" db="EMBL/GenBank/DDBJ databases">
        <title>Comparative genomics of rhizobia nodulating Arachis hypogaea in China.</title>
        <authorList>
            <person name="Li Y."/>
        </authorList>
    </citation>
    <scope>NUCLEOTIDE SEQUENCE [LARGE SCALE GENOMIC DNA]</scope>
    <source>
        <strain evidence="1 2">CCBAU 51787</strain>
    </source>
</reference>
<organism evidence="1 2">
    <name type="scientific">Bradyrhizobium zhanjiangense</name>
    <dbReference type="NCBI Taxonomy" id="1325107"/>
    <lineage>
        <taxon>Bacteria</taxon>
        <taxon>Pseudomonadati</taxon>
        <taxon>Pseudomonadota</taxon>
        <taxon>Alphaproteobacteria</taxon>
        <taxon>Hyphomicrobiales</taxon>
        <taxon>Nitrobacteraceae</taxon>
        <taxon>Bradyrhizobium</taxon>
    </lineage>
</organism>
<comment type="caution">
    <text evidence="1">The sequence shown here is derived from an EMBL/GenBank/DDBJ whole genome shotgun (WGS) entry which is preliminary data.</text>
</comment>
<protein>
    <submittedName>
        <fullName evidence="1">Uncharacterized protein</fullName>
    </submittedName>
</protein>
<evidence type="ECO:0000313" key="2">
    <source>
        <dbReference type="Proteomes" id="UP000290565"/>
    </source>
</evidence>
<dbReference type="EMBL" id="LBJM01000197">
    <property type="protein sequence ID" value="RXH24320.1"/>
    <property type="molecule type" value="Genomic_DNA"/>
</dbReference>
<dbReference type="AlphaFoldDB" id="A0A4Q0RXR7"/>
<dbReference type="Proteomes" id="UP000290565">
    <property type="component" value="Unassembled WGS sequence"/>
</dbReference>
<gene>
    <name evidence="1" type="ORF">XH94_36265</name>
</gene>